<proteinExistence type="predicted"/>
<dbReference type="RefSeq" id="WP_058212812.1">
    <property type="nucleotide sequence ID" value="NZ_JABRBQ010000011.1"/>
</dbReference>
<protein>
    <submittedName>
        <fullName evidence="1">Uncharacterized protein</fullName>
    </submittedName>
</protein>
<gene>
    <name evidence="1" type="ORF">N42_1218</name>
</gene>
<reference evidence="2" key="1">
    <citation type="submission" date="2015-10" db="EMBL/GenBank/DDBJ databases">
        <title>Draft Genome Sequences of 11 Lactococcus lactis subspecies cremoris strains.</title>
        <authorList>
            <person name="Wels M."/>
            <person name="Backus L."/>
            <person name="Boekhorst J."/>
            <person name="Dijkstra A."/>
            <person name="Beerthuizen M."/>
            <person name="Kelly W."/>
            <person name="Siezen R."/>
            <person name="Bachmann H."/>
            <person name="Van Hijum S."/>
        </authorList>
    </citation>
    <scope>NUCLEOTIDE SEQUENCE [LARGE SCALE GENOMIC DNA]</scope>
    <source>
        <strain evidence="2">N42</strain>
    </source>
</reference>
<dbReference type="Proteomes" id="UP000052991">
    <property type="component" value="Unassembled WGS sequence"/>
</dbReference>
<evidence type="ECO:0000313" key="1">
    <source>
        <dbReference type="EMBL" id="KSU27250.1"/>
    </source>
</evidence>
<name>A0A0V8EN30_LACLL</name>
<dbReference type="AlphaFoldDB" id="A0A0V8EN30"/>
<organism evidence="1 2">
    <name type="scientific">Lactococcus lactis subsp. lactis</name>
    <name type="common">Streptococcus lactis</name>
    <dbReference type="NCBI Taxonomy" id="1360"/>
    <lineage>
        <taxon>Bacteria</taxon>
        <taxon>Bacillati</taxon>
        <taxon>Bacillota</taxon>
        <taxon>Bacilli</taxon>
        <taxon>Lactobacillales</taxon>
        <taxon>Streptococcaceae</taxon>
        <taxon>Lactococcus</taxon>
    </lineage>
</organism>
<accession>A0A0V8EN30</accession>
<comment type="caution">
    <text evidence="1">The sequence shown here is derived from an EMBL/GenBank/DDBJ whole genome shotgun (WGS) entry which is preliminary data.</text>
</comment>
<dbReference type="PATRIC" id="fig|1360.116.peg.1483"/>
<evidence type="ECO:0000313" key="2">
    <source>
        <dbReference type="Proteomes" id="UP000052991"/>
    </source>
</evidence>
<dbReference type="EMBL" id="LKLW01000074">
    <property type="protein sequence ID" value="KSU27250.1"/>
    <property type="molecule type" value="Genomic_DNA"/>
</dbReference>
<sequence>MIEDINLKNAEILAILTMVFDEVQGIYELEKGVREYELDRLKDTLTTSFYMMSKRAEDINEIASLIMKKEKPKEAGSE</sequence>